<dbReference type="AlphaFoldDB" id="A3DLC3"/>
<dbReference type="eggNOG" id="arCOG06143">
    <property type="taxonomic scope" value="Archaea"/>
</dbReference>
<reference evidence="1 2" key="2">
    <citation type="journal article" date="2009" name="Stand. Genomic Sci.">
        <title>Complete genome sequence of Staphylothermus marinus Stetter and Fiala 1986 type strain F1.</title>
        <authorList>
            <person name="Anderson I.J."/>
            <person name="Sun H."/>
            <person name="Lapidus A."/>
            <person name="Copeland A."/>
            <person name="Glavina Del Rio T."/>
            <person name="Tice H."/>
            <person name="Dalin E."/>
            <person name="Lucas S."/>
            <person name="Barry K."/>
            <person name="Land M."/>
            <person name="Richardson P."/>
            <person name="Huber H."/>
            <person name="Kyrpides N.C."/>
        </authorList>
    </citation>
    <scope>NUCLEOTIDE SEQUENCE [LARGE SCALE GENOMIC DNA]</scope>
    <source>
        <strain evidence="2">ATCC 43588 / DSM 3639 / JCM 9404 / F1</strain>
    </source>
</reference>
<gene>
    <name evidence="1" type="ordered locus">Smar_0320</name>
</gene>
<dbReference type="OrthoDB" id="372015at2157"/>
<dbReference type="Proteomes" id="UP000000254">
    <property type="component" value="Chromosome"/>
</dbReference>
<protein>
    <submittedName>
        <fullName evidence="1">CRISPR-associated protein, Csa5 family</fullName>
    </submittedName>
</protein>
<dbReference type="RefSeq" id="WP_011838624.1">
    <property type="nucleotide sequence ID" value="NC_009033.1"/>
</dbReference>
<evidence type="ECO:0000313" key="2">
    <source>
        <dbReference type="Proteomes" id="UP000000254"/>
    </source>
</evidence>
<dbReference type="Gene3D" id="1.20.120.1610">
    <property type="match status" value="1"/>
</dbReference>
<dbReference type="GeneID" id="4907066"/>
<sequence>MSESLTEINLDPISKLLAVIIAENGDYSHVDKLGYVVSPDLAVYYLREALRDYSSLMNKTKWTNPKAYSVAKEIKMKSVEYIIDKISRINDPREVRRIVATIAAKALAKANSLRIETQEKEEGGEK</sequence>
<dbReference type="HOGENOM" id="CLU_2190999_0_0_2"/>
<accession>A3DLC3</accession>
<dbReference type="STRING" id="399550.Smar_0320"/>
<keyword evidence="2" id="KW-1185">Reference proteome</keyword>
<name>A3DLC3_STAMF</name>
<dbReference type="EMBL" id="CP000575">
    <property type="protein sequence ID" value="ABN69433.1"/>
    <property type="molecule type" value="Genomic_DNA"/>
</dbReference>
<organism evidence="1 2">
    <name type="scientific">Staphylothermus marinus (strain ATCC 43588 / DSM 3639 / JCM 9404 / F1)</name>
    <dbReference type="NCBI Taxonomy" id="399550"/>
    <lineage>
        <taxon>Archaea</taxon>
        <taxon>Thermoproteota</taxon>
        <taxon>Thermoprotei</taxon>
        <taxon>Desulfurococcales</taxon>
        <taxon>Desulfurococcaceae</taxon>
        <taxon>Staphylothermus</taxon>
    </lineage>
</organism>
<proteinExistence type="predicted"/>
<reference evidence="2" key="1">
    <citation type="journal article" date="2009" name="BMC Genomics">
        <title>The complete genome sequence of Staphylothermus marinus reveals differences in sulfur metabolism among heterotrophic Crenarchaeota.</title>
        <authorList>
            <person name="Anderson I.J."/>
            <person name="Dharmarajan L."/>
            <person name="Rodriguez J."/>
            <person name="Hooper S."/>
            <person name="Porat I."/>
            <person name="Ulrich L.E."/>
            <person name="Elkins J.G."/>
            <person name="Mavromatis K."/>
            <person name="Sun H."/>
            <person name="Land M."/>
            <person name="Lapidus A."/>
            <person name="Lucas S."/>
            <person name="Barry K."/>
            <person name="Huber H."/>
            <person name="Zhulin I.B."/>
            <person name="Whitman W.B."/>
            <person name="Mukhopadhyay B."/>
            <person name="Woese C."/>
            <person name="Bristow J."/>
            <person name="Kyrpides N."/>
        </authorList>
    </citation>
    <scope>NUCLEOTIDE SEQUENCE [LARGE SCALE GENOMIC DNA]</scope>
    <source>
        <strain evidence="2">ATCC 43588 / DSM 3639 / JCM 9404 / F1</strain>
    </source>
</reference>
<dbReference type="KEGG" id="smr:Smar_0320"/>
<evidence type="ECO:0000313" key="1">
    <source>
        <dbReference type="EMBL" id="ABN69433.1"/>
    </source>
</evidence>